<reference evidence="2" key="1">
    <citation type="submission" date="2021-01" db="EMBL/GenBank/DDBJ databases">
        <authorList>
            <person name="Corre E."/>
            <person name="Pelletier E."/>
            <person name="Niang G."/>
            <person name="Scheremetjew M."/>
            <person name="Finn R."/>
            <person name="Kale V."/>
            <person name="Holt S."/>
            <person name="Cochrane G."/>
            <person name="Meng A."/>
            <person name="Brown T."/>
            <person name="Cohen L."/>
        </authorList>
    </citation>
    <scope>NUCLEOTIDE SEQUENCE</scope>
    <source>
        <strain evidence="2">CCMP 769</strain>
    </source>
</reference>
<dbReference type="AlphaFoldDB" id="A0A7S3A265"/>
<sequence length="250" mass="27526">MKVLSIVLAIALIATAQAATCESKTSFKTIVHGSGSKAAKLEYAVDFFRDLLGGKDNGSDPGPKSKGQRSINWDAPIVPFTFPRKFFSDTVTRGLTVASDSNLFLVSDPTPSNGDKRFSTVNKKASKNFKTFSPKRLFTPIKENVFQIRLTIPGKRAKAVTKGFGIVFVDVNYKNTTKMQLYDIDDCLIAEEYVEPSAGGLSFLGFYFRDAIIARVIVTLGDRPINKSYKKSSDVVVCDDFIYGEPQKAF</sequence>
<gene>
    <name evidence="2" type="ORF">RMAR00112_LOCUS27364</name>
</gene>
<keyword evidence="1" id="KW-0732">Signal</keyword>
<evidence type="ECO:0000256" key="1">
    <source>
        <dbReference type="SAM" id="SignalP"/>
    </source>
</evidence>
<evidence type="ECO:0000313" key="2">
    <source>
        <dbReference type="EMBL" id="CAE0059299.1"/>
    </source>
</evidence>
<accession>A0A7S3A265</accession>
<proteinExistence type="predicted"/>
<organism evidence="2">
    <name type="scientific">Rhodosorus marinus</name>
    <dbReference type="NCBI Taxonomy" id="101924"/>
    <lineage>
        <taxon>Eukaryota</taxon>
        <taxon>Rhodophyta</taxon>
        <taxon>Stylonematophyceae</taxon>
        <taxon>Stylonematales</taxon>
        <taxon>Stylonemataceae</taxon>
        <taxon>Rhodosorus</taxon>
    </lineage>
</organism>
<feature type="chain" id="PRO_5031243142" evidence="1">
    <location>
        <begin position="19"/>
        <end position="250"/>
    </location>
</feature>
<dbReference type="EMBL" id="HBHW01035619">
    <property type="protein sequence ID" value="CAE0059299.1"/>
    <property type="molecule type" value="Transcribed_RNA"/>
</dbReference>
<name>A0A7S3A265_9RHOD</name>
<protein>
    <submittedName>
        <fullName evidence="2">Uncharacterized protein</fullName>
    </submittedName>
</protein>
<feature type="signal peptide" evidence="1">
    <location>
        <begin position="1"/>
        <end position="18"/>
    </location>
</feature>